<dbReference type="RefSeq" id="WP_129228052.1">
    <property type="nucleotide sequence ID" value="NZ_QYBB01000020.1"/>
</dbReference>
<evidence type="ECO:0000313" key="1">
    <source>
        <dbReference type="EMBL" id="RYC30853.1"/>
    </source>
</evidence>
<gene>
    <name evidence="1" type="ORF">D3273_16840</name>
</gene>
<evidence type="ECO:0000313" key="2">
    <source>
        <dbReference type="Proteomes" id="UP000290759"/>
    </source>
</evidence>
<dbReference type="InterPro" id="IPR029044">
    <property type="entry name" value="Nucleotide-diphossugar_trans"/>
</dbReference>
<dbReference type="SUPFAM" id="SSF53448">
    <property type="entry name" value="Nucleotide-diphospho-sugar transferases"/>
    <property type="match status" value="1"/>
</dbReference>
<accession>A0A4Q2U2Y3</accession>
<dbReference type="EMBL" id="QYBB01000020">
    <property type="protein sequence ID" value="RYC30853.1"/>
    <property type="molecule type" value="Genomic_DNA"/>
</dbReference>
<dbReference type="AlphaFoldDB" id="A0A4Q2U2Y3"/>
<protein>
    <recommendedName>
        <fullName evidence="3">Glycosyl transferase</fullName>
    </recommendedName>
</protein>
<proteinExistence type="predicted"/>
<reference evidence="1 2" key="2">
    <citation type="submission" date="2019-02" db="EMBL/GenBank/DDBJ databases">
        <title>'Lichenibacterium ramalinii' gen. nov. sp. nov., 'Lichenibacterium minor' gen. nov. sp. nov.</title>
        <authorList>
            <person name="Pankratov T."/>
        </authorList>
    </citation>
    <scope>NUCLEOTIDE SEQUENCE [LARGE SCALE GENOMIC DNA]</scope>
    <source>
        <strain evidence="1 2">RmlP026</strain>
    </source>
</reference>
<comment type="caution">
    <text evidence="1">The sequence shown here is derived from an EMBL/GenBank/DDBJ whole genome shotgun (WGS) entry which is preliminary data.</text>
</comment>
<name>A0A4Q2U2Y3_9HYPH</name>
<evidence type="ECO:0008006" key="3">
    <source>
        <dbReference type="Google" id="ProtNLM"/>
    </source>
</evidence>
<reference evidence="1 2" key="1">
    <citation type="submission" date="2018-12" db="EMBL/GenBank/DDBJ databases">
        <authorList>
            <person name="Grouzdev D.S."/>
            <person name="Krutkina M.S."/>
        </authorList>
    </citation>
    <scope>NUCLEOTIDE SEQUENCE [LARGE SCALE GENOMIC DNA]</scope>
    <source>
        <strain evidence="1 2">RmlP026</strain>
    </source>
</reference>
<organism evidence="1 2">
    <name type="scientific">Lichenibacterium minor</name>
    <dbReference type="NCBI Taxonomy" id="2316528"/>
    <lineage>
        <taxon>Bacteria</taxon>
        <taxon>Pseudomonadati</taxon>
        <taxon>Pseudomonadota</taxon>
        <taxon>Alphaproteobacteria</taxon>
        <taxon>Hyphomicrobiales</taxon>
        <taxon>Lichenihabitantaceae</taxon>
        <taxon>Lichenibacterium</taxon>
    </lineage>
</organism>
<keyword evidence="2" id="KW-1185">Reference proteome</keyword>
<sequence>MAARTVIVTICSNNYLPQAEVLFDTARRFHPDAALVLGLADLVDPALRYPDGVEVVEAAALGIPDFPSFAFSYDVTEFNTAIKPFLMLRMFERGHRHVVYFDPDIALYRRLDDLLALLDGGASFVLTPHFCSVPGPGAPRTELHVMQTGVYNLGFVAAAQTPETEPLLRWWAARLKHDCVNEQDRGLFVDQKYMDLMPGLAEHARVSRDTGFNVAYWNLDRRTVAAGPDGGWRVDGRPLGFFHFSGFDPERPHEVSRYTPEPPATGALAALLADYAAKRRAAAARAGAPARPYAYRGFATGVPIPDMVRRMFREKHPTWSGDPFATYDRYCPLPHPGCRIGVGGEIVTNLMHHHHGRHAALRFGFDLGNPFEVTAYARFFAREAGGADIAPCLWRAAA</sequence>
<dbReference type="Gene3D" id="3.90.550.10">
    <property type="entry name" value="Spore Coat Polysaccharide Biosynthesis Protein SpsA, Chain A"/>
    <property type="match status" value="1"/>
</dbReference>
<dbReference type="Proteomes" id="UP000290759">
    <property type="component" value="Unassembled WGS sequence"/>
</dbReference>
<dbReference type="OrthoDB" id="118340at2"/>